<evidence type="ECO:0000256" key="1">
    <source>
        <dbReference type="ARBA" id="ARBA00008560"/>
    </source>
</evidence>
<dbReference type="GO" id="GO:0006412">
    <property type="term" value="P:translation"/>
    <property type="evidence" value="ECO:0007669"/>
    <property type="project" value="UniProtKB-UniRule"/>
</dbReference>
<evidence type="ECO:0000256" key="6">
    <source>
        <dbReference type="SAM" id="MobiDB-lite"/>
    </source>
</evidence>
<proteinExistence type="inferred from homology"/>
<dbReference type="PANTHER" id="PTHR35534:SF1">
    <property type="entry name" value="LARGE RIBOSOMAL SUBUNIT PROTEIN BL32"/>
    <property type="match status" value="1"/>
</dbReference>
<dbReference type="EMBL" id="FNLL01000006">
    <property type="protein sequence ID" value="SDU31140.1"/>
    <property type="molecule type" value="Genomic_DNA"/>
</dbReference>
<protein>
    <recommendedName>
        <fullName evidence="4 5">Large ribosomal subunit protein bL32</fullName>
    </recommendedName>
</protein>
<evidence type="ECO:0000313" key="8">
    <source>
        <dbReference type="Proteomes" id="UP000199608"/>
    </source>
</evidence>
<dbReference type="RefSeq" id="WP_014958722.1">
    <property type="nucleotide sequence ID" value="NZ_FNLL01000006.1"/>
</dbReference>
<dbReference type="GO" id="GO:0003735">
    <property type="term" value="F:structural constituent of ribosome"/>
    <property type="evidence" value="ECO:0007669"/>
    <property type="project" value="InterPro"/>
</dbReference>
<accession>A0A1H2HGY3</accession>
<dbReference type="AlphaFoldDB" id="A0A1H2HGY3"/>
<gene>
    <name evidence="5" type="primary">rpmF</name>
    <name evidence="7" type="ORF">SAMN04487931_106241</name>
</gene>
<comment type="similarity">
    <text evidence="1 5">Belongs to the bacterial ribosomal protein bL32 family.</text>
</comment>
<dbReference type="InterPro" id="IPR044957">
    <property type="entry name" value="Ribosomal_bL32_bact"/>
</dbReference>
<evidence type="ECO:0000313" key="7">
    <source>
        <dbReference type="EMBL" id="SDU31140.1"/>
    </source>
</evidence>
<reference evidence="8" key="1">
    <citation type="submission" date="2016-10" db="EMBL/GenBank/DDBJ databases">
        <authorList>
            <person name="Varghese N."/>
            <person name="Submissions S."/>
        </authorList>
    </citation>
    <scope>NUCLEOTIDE SEQUENCE [LARGE SCALE GENOMIC DNA]</scope>
    <source>
        <strain evidence="8">DSM 3384</strain>
    </source>
</reference>
<evidence type="ECO:0000256" key="3">
    <source>
        <dbReference type="ARBA" id="ARBA00023274"/>
    </source>
</evidence>
<name>A0A1H2HGY3_9BACT</name>
<dbReference type="NCBIfam" id="TIGR01031">
    <property type="entry name" value="rpmF_bact"/>
    <property type="match status" value="1"/>
</dbReference>
<evidence type="ECO:0000256" key="5">
    <source>
        <dbReference type="HAMAP-Rule" id="MF_00340"/>
    </source>
</evidence>
<dbReference type="InterPro" id="IPR002677">
    <property type="entry name" value="Ribosomal_bL32"/>
</dbReference>
<dbReference type="PANTHER" id="PTHR35534">
    <property type="entry name" value="50S RIBOSOMAL PROTEIN L32"/>
    <property type="match status" value="1"/>
</dbReference>
<dbReference type="Pfam" id="PF01783">
    <property type="entry name" value="Ribosomal_L32p"/>
    <property type="match status" value="1"/>
</dbReference>
<keyword evidence="2 5" id="KW-0689">Ribosomal protein</keyword>
<keyword evidence="8" id="KW-1185">Reference proteome</keyword>
<evidence type="ECO:0000256" key="2">
    <source>
        <dbReference type="ARBA" id="ARBA00022980"/>
    </source>
</evidence>
<sequence>MAVPKQKSSKARGRKRRTHYKVSAPTVSVCPECQEPKLPHAACPECGAYKGRNINAQADDNE</sequence>
<dbReference type="SUPFAM" id="SSF57829">
    <property type="entry name" value="Zn-binding ribosomal proteins"/>
    <property type="match status" value="1"/>
</dbReference>
<dbReference type="GO" id="GO:0015934">
    <property type="term" value="C:large ribosomal subunit"/>
    <property type="evidence" value="ECO:0007669"/>
    <property type="project" value="InterPro"/>
</dbReference>
<keyword evidence="3 5" id="KW-0687">Ribonucleoprotein</keyword>
<organism evidence="7 8">
    <name type="scientific">Desulfobacula phenolica</name>
    <dbReference type="NCBI Taxonomy" id="90732"/>
    <lineage>
        <taxon>Bacteria</taxon>
        <taxon>Pseudomonadati</taxon>
        <taxon>Thermodesulfobacteriota</taxon>
        <taxon>Desulfobacteria</taxon>
        <taxon>Desulfobacterales</taxon>
        <taxon>Desulfobacteraceae</taxon>
        <taxon>Desulfobacula</taxon>
    </lineage>
</organism>
<evidence type="ECO:0000256" key="4">
    <source>
        <dbReference type="ARBA" id="ARBA00035178"/>
    </source>
</evidence>
<feature type="region of interest" description="Disordered" evidence="6">
    <location>
        <begin position="1"/>
        <end position="21"/>
    </location>
</feature>
<dbReference type="HAMAP" id="MF_00340">
    <property type="entry name" value="Ribosomal_bL32"/>
    <property type="match status" value="1"/>
</dbReference>
<dbReference type="InterPro" id="IPR011332">
    <property type="entry name" value="Ribosomal_zn-bd"/>
</dbReference>
<dbReference type="Proteomes" id="UP000199608">
    <property type="component" value="Unassembled WGS sequence"/>
</dbReference>
<feature type="compositionally biased region" description="Basic residues" evidence="6">
    <location>
        <begin position="7"/>
        <end position="20"/>
    </location>
</feature>